<keyword evidence="1" id="KW-0472">Membrane</keyword>
<evidence type="ECO:0000313" key="5">
    <source>
        <dbReference type="RefSeq" id="XP_012938799.1"/>
    </source>
</evidence>
<dbReference type="SUPFAM" id="SSF53300">
    <property type="entry name" value="vWA-like"/>
    <property type="match status" value="1"/>
</dbReference>
<feature type="transmembrane region" description="Helical" evidence="1">
    <location>
        <begin position="931"/>
        <end position="957"/>
    </location>
</feature>
<dbReference type="PANTHER" id="PTHR10579">
    <property type="entry name" value="CALCIUM-ACTIVATED CHLORIDE CHANNEL REGULATOR"/>
    <property type="match status" value="1"/>
</dbReference>
<dbReference type="RefSeq" id="XP_012938799.1">
    <property type="nucleotide sequence ID" value="XM_013083345.1"/>
</dbReference>
<dbReference type="Gene3D" id="3.40.50.410">
    <property type="entry name" value="von Willebrand factor, type A domain"/>
    <property type="match status" value="1"/>
</dbReference>
<dbReference type="CDD" id="cd00198">
    <property type="entry name" value="vWFA"/>
    <property type="match status" value="1"/>
</dbReference>
<dbReference type="PANTHER" id="PTHR10579:SF177">
    <property type="entry name" value="CALCIUM-ACTIVATED CHLORIDE CHANNEL REGULATOR 4-LIKE PROTEIN"/>
    <property type="match status" value="1"/>
</dbReference>
<keyword evidence="2" id="KW-0732">Signal</keyword>
<evidence type="ECO:0000256" key="1">
    <source>
        <dbReference type="SAM" id="Phobius"/>
    </source>
</evidence>
<feature type="signal peptide" evidence="2">
    <location>
        <begin position="1"/>
        <end position="25"/>
    </location>
</feature>
<reference evidence="5" key="1">
    <citation type="submission" date="2025-08" db="UniProtKB">
        <authorList>
            <consortium name="RefSeq"/>
        </authorList>
    </citation>
    <scope>IDENTIFICATION</scope>
</reference>
<protein>
    <submittedName>
        <fullName evidence="5">Calcium-activated chloride channel regulator 4A</fullName>
    </submittedName>
</protein>
<dbReference type="Pfam" id="PF08434">
    <property type="entry name" value="CLCA"/>
    <property type="match status" value="1"/>
</dbReference>
<dbReference type="Pfam" id="PF00092">
    <property type="entry name" value="VWA"/>
    <property type="match status" value="1"/>
</dbReference>
<accession>A0ABM1A1A3</accession>
<dbReference type="InterPro" id="IPR036465">
    <property type="entry name" value="vWFA_dom_sf"/>
</dbReference>
<dbReference type="PROSITE" id="PS50234">
    <property type="entry name" value="VWFA"/>
    <property type="match status" value="1"/>
</dbReference>
<gene>
    <name evidence="5" type="primary">LOC101864624</name>
</gene>
<evidence type="ECO:0000313" key="4">
    <source>
        <dbReference type="Proteomes" id="UP000694888"/>
    </source>
</evidence>
<keyword evidence="1" id="KW-1133">Transmembrane helix</keyword>
<feature type="chain" id="PRO_5047472729" evidence="2">
    <location>
        <begin position="26"/>
        <end position="978"/>
    </location>
</feature>
<keyword evidence="4" id="KW-1185">Reference proteome</keyword>
<dbReference type="InterPro" id="IPR002035">
    <property type="entry name" value="VWF_A"/>
</dbReference>
<dbReference type="SMART" id="SM00327">
    <property type="entry name" value="VWA"/>
    <property type="match status" value="1"/>
</dbReference>
<dbReference type="Proteomes" id="UP000694888">
    <property type="component" value="Unplaced"/>
</dbReference>
<name>A0ABM1A1A3_APLCA</name>
<organism evidence="4 5">
    <name type="scientific">Aplysia californica</name>
    <name type="common">California sea hare</name>
    <dbReference type="NCBI Taxonomy" id="6500"/>
    <lineage>
        <taxon>Eukaryota</taxon>
        <taxon>Metazoa</taxon>
        <taxon>Spiralia</taxon>
        <taxon>Lophotrochozoa</taxon>
        <taxon>Mollusca</taxon>
        <taxon>Gastropoda</taxon>
        <taxon>Heterobranchia</taxon>
        <taxon>Euthyneura</taxon>
        <taxon>Tectipleura</taxon>
        <taxon>Aplysiida</taxon>
        <taxon>Aplysioidea</taxon>
        <taxon>Aplysiidae</taxon>
        <taxon>Aplysia</taxon>
    </lineage>
</organism>
<evidence type="ECO:0000256" key="2">
    <source>
        <dbReference type="SAM" id="SignalP"/>
    </source>
</evidence>
<dbReference type="GeneID" id="101864624"/>
<proteinExistence type="predicted"/>
<sequence length="978" mass="108322">MAMSRLQTILVHAFILWIMTSTTRAVVRPTAITIEDNGYKNVLVAIHPSTKESSSLVDYIKKMFTEGSIYLYNATEKRAYFHDVTILVPNTWADNAAYQQATSELYSNADVVVRDPIVNVEHRDGKTVGNSTTEGAFTRSYGGCGQHGVRINMFTDIFGARGKYKYGPSGRLLVHNWAHFRWGVFDEFSQEGEPQFYFSPTTGQLEAVKCNINMVGRIYKKTAGGAADVCSTLDPVTGMYPDDCIFDPYTLGHRNGNISSSIMDRQKVPSIIHFCNDDRSNLKRVHNYESPSRHNRLCGSRSTWAVISQSPDFFGGLNAPRDIHDTTPKFKVVRLTSSRRMVMAIDTSGSMQDDEKLIKARQAATSFIEDGLDDGASVGVISFAKEVKVMSPLVKVDSKESRKNVTRKLPTETGGETCIGAALLKAIELFKRHDENATDAFIVLITDGQETSAPTVDDVLDKVKAAGAVVSVITFSDDEDKNLERLAQRTGGRYYFDNNMQSSTAAVDAMLDVYSLFNSGNRHLPVQIMSQATILKQGAVMQGSFLVDESLGKRTRVIFTYTDQLPTIRVTSPTDRIYCSLYPEYEHDPFLKRVKITIPFSAENGRWSYSIRNEKSYREKVSIMVLSSSVSNDRMHLRFTGSILVQNDTWPIRSRIVAEATRGERPVKNLKVVATVDRPSAEPVTLELFDQGAGADIVKDDGLYSRYFTRFTADGRYTVRIEMMTSEGDVLVTGDMDFKMASFVASAYAGSVHVTHPRLIGPHHSEVIPDVTVDEYPPMRITDLRVLHTERINGSGIVVLAWTAPGDDADIDTAESYTIVVTPRAEDQVGAQRKSLPAIPPSAVLKGSLDNPKPFGEREEMVVQMDVPKGQNVSLVFSIFAEDESGNKGELSNLVTVGFGFVPDLTTREYLSEDHSEVAKDAKEAPHSQKIVIAGFVGSVVVVLVLTVVISIIIQVVQNKKKKTKDAFEEGNKKSFVI</sequence>
<feature type="domain" description="VWFA" evidence="3">
    <location>
        <begin position="340"/>
        <end position="514"/>
    </location>
</feature>
<keyword evidence="1" id="KW-0812">Transmembrane</keyword>
<dbReference type="NCBIfam" id="NF041940">
    <property type="entry name" value="choice_anch_X"/>
    <property type="match status" value="1"/>
</dbReference>
<dbReference type="InterPro" id="IPR013642">
    <property type="entry name" value="CLCA_N"/>
</dbReference>
<dbReference type="InterPro" id="IPR051266">
    <property type="entry name" value="CLCR"/>
</dbReference>
<evidence type="ECO:0000259" key="3">
    <source>
        <dbReference type="PROSITE" id="PS50234"/>
    </source>
</evidence>